<dbReference type="Proteomes" id="UP001241603">
    <property type="component" value="Unassembled WGS sequence"/>
</dbReference>
<organism evidence="1 2">
    <name type="scientific">Kaistia dalseonensis</name>
    <dbReference type="NCBI Taxonomy" id="410840"/>
    <lineage>
        <taxon>Bacteria</taxon>
        <taxon>Pseudomonadati</taxon>
        <taxon>Pseudomonadota</taxon>
        <taxon>Alphaproteobacteria</taxon>
        <taxon>Hyphomicrobiales</taxon>
        <taxon>Kaistiaceae</taxon>
        <taxon>Kaistia</taxon>
    </lineage>
</organism>
<keyword evidence="2" id="KW-1185">Reference proteome</keyword>
<dbReference type="InterPro" id="IPR002698">
    <property type="entry name" value="FTHF_cligase"/>
</dbReference>
<reference evidence="1 2" key="1">
    <citation type="submission" date="2023-07" db="EMBL/GenBank/DDBJ databases">
        <title>Genomic Encyclopedia of Type Strains, Phase IV (KMG-IV): sequencing the most valuable type-strain genomes for metagenomic binning, comparative biology and taxonomic classification.</title>
        <authorList>
            <person name="Goeker M."/>
        </authorList>
    </citation>
    <scope>NUCLEOTIDE SEQUENCE [LARGE SCALE GENOMIC DNA]</scope>
    <source>
        <strain evidence="1 2">B6-8</strain>
    </source>
</reference>
<dbReference type="Gene3D" id="3.40.50.10420">
    <property type="entry name" value="NagB/RpiA/CoA transferase-like"/>
    <property type="match status" value="1"/>
</dbReference>
<dbReference type="RefSeq" id="WP_266347483.1">
    <property type="nucleotide sequence ID" value="NZ_JAPKNG010000001.1"/>
</dbReference>
<accession>A0ABU0H3X4</accession>
<proteinExistence type="predicted"/>
<sequence length="242" mass="26183">MSARRTIAEAISREMRLHAQPDSRFHFDFTQFIPGFEGGDIAAERLAAEPVYAAARHVFVTPDNGLVPLRRRLIEDGKTMVLPSYGLHRGFILLDPADVPAGDAPFAAWLDGVDHFGRLVSLAELRAHGVFDLVIAGASAITRRGLRFGMGHAYLDLEWGIFSEIGVVGAATPVAAIVHDIQLAEEDLPVGSSDVTADIIVTPTRTLMTGARVQPASLAWDLVDPSIMDAAPLRELREAQRG</sequence>
<gene>
    <name evidence="1" type="ORF">QO014_000958</name>
</gene>
<dbReference type="SUPFAM" id="SSF100950">
    <property type="entry name" value="NagB/RpiA/CoA transferase-like"/>
    <property type="match status" value="1"/>
</dbReference>
<name>A0ABU0H3X4_9HYPH</name>
<dbReference type="GO" id="GO:0030272">
    <property type="term" value="F:5-formyltetrahydrofolate cyclo-ligase activity"/>
    <property type="evidence" value="ECO:0007669"/>
    <property type="project" value="UniProtKB-EC"/>
</dbReference>
<evidence type="ECO:0000313" key="2">
    <source>
        <dbReference type="Proteomes" id="UP001241603"/>
    </source>
</evidence>
<evidence type="ECO:0000313" key="1">
    <source>
        <dbReference type="EMBL" id="MDQ0436588.1"/>
    </source>
</evidence>
<comment type="caution">
    <text evidence="1">The sequence shown here is derived from an EMBL/GenBank/DDBJ whole genome shotgun (WGS) entry which is preliminary data.</text>
</comment>
<dbReference type="EC" id="6.3.3.2" evidence="1"/>
<dbReference type="EMBL" id="JAUSVO010000001">
    <property type="protein sequence ID" value="MDQ0436588.1"/>
    <property type="molecule type" value="Genomic_DNA"/>
</dbReference>
<dbReference type="PANTHER" id="PTHR13017:SF0">
    <property type="entry name" value="METHENYLTETRAHYDROFOLATE SYNTHASE DOMAIN-CONTAINING PROTEIN"/>
    <property type="match status" value="1"/>
</dbReference>
<keyword evidence="1" id="KW-0436">Ligase</keyword>
<dbReference type="InterPro" id="IPR037171">
    <property type="entry name" value="NagB/RpiA_transferase-like"/>
</dbReference>
<dbReference type="PANTHER" id="PTHR13017">
    <property type="entry name" value="5-FORMYLTETRAHYDROFOLATE CYCLO-LIGASE-RELATED"/>
    <property type="match status" value="1"/>
</dbReference>
<dbReference type="InterPro" id="IPR024185">
    <property type="entry name" value="FTHF_cligase-like_sf"/>
</dbReference>
<protein>
    <submittedName>
        <fullName evidence="1">5-formyltetrahydrofolate cyclo-ligase</fullName>
        <ecNumber evidence="1">6.3.3.2</ecNumber>
    </submittedName>
</protein>
<dbReference type="Pfam" id="PF01812">
    <property type="entry name" value="5-FTHF_cyc-lig"/>
    <property type="match status" value="1"/>
</dbReference>